<dbReference type="InterPro" id="IPR001486">
    <property type="entry name" value="Hemoglobin_trunc"/>
</dbReference>
<proteinExistence type="inferred from homology"/>
<dbReference type="SUPFAM" id="SSF46458">
    <property type="entry name" value="Globin-like"/>
    <property type="match status" value="1"/>
</dbReference>
<dbReference type="GO" id="GO:0046872">
    <property type="term" value="F:metal ion binding"/>
    <property type="evidence" value="ECO:0007669"/>
    <property type="project" value="UniProtKB-KW"/>
</dbReference>
<evidence type="ECO:0000313" key="6">
    <source>
        <dbReference type="EMBL" id="CAA9521122.1"/>
    </source>
</evidence>
<evidence type="ECO:0000256" key="1">
    <source>
        <dbReference type="ARBA" id="ARBA00022448"/>
    </source>
</evidence>
<keyword evidence="2" id="KW-0349">Heme</keyword>
<dbReference type="InterPro" id="IPR044203">
    <property type="entry name" value="GlbO/GLB3-like"/>
</dbReference>
<dbReference type="InterPro" id="IPR012292">
    <property type="entry name" value="Globin/Proto"/>
</dbReference>
<dbReference type="GO" id="GO:0020037">
    <property type="term" value="F:heme binding"/>
    <property type="evidence" value="ECO:0007669"/>
    <property type="project" value="InterPro"/>
</dbReference>
<dbReference type="GO" id="GO:0019825">
    <property type="term" value="F:oxygen binding"/>
    <property type="evidence" value="ECO:0007669"/>
    <property type="project" value="InterPro"/>
</dbReference>
<keyword evidence="4" id="KW-0408">Iron</keyword>
<comment type="similarity">
    <text evidence="5">Belongs to the truncated hemoglobin family. Group II subfamily.</text>
</comment>
<evidence type="ECO:0000256" key="3">
    <source>
        <dbReference type="ARBA" id="ARBA00022723"/>
    </source>
</evidence>
<gene>
    <name evidence="6" type="ORF">AVDCRST_MAG79-206</name>
</gene>
<reference evidence="6" key="1">
    <citation type="submission" date="2020-02" db="EMBL/GenBank/DDBJ databases">
        <authorList>
            <person name="Meier V. D."/>
        </authorList>
    </citation>
    <scope>NUCLEOTIDE SEQUENCE</scope>
    <source>
        <strain evidence="6">AVDCRST_MAG79</strain>
    </source>
</reference>
<evidence type="ECO:0000256" key="5">
    <source>
        <dbReference type="ARBA" id="ARBA00034496"/>
    </source>
</evidence>
<dbReference type="AlphaFoldDB" id="A0A6J4TEG2"/>
<dbReference type="Pfam" id="PF01152">
    <property type="entry name" value="Bac_globin"/>
    <property type="match status" value="1"/>
</dbReference>
<keyword evidence="1" id="KW-0813">Transport</keyword>
<name>A0A6J4TEG2_9ACTN</name>
<dbReference type="GO" id="GO:0005344">
    <property type="term" value="F:oxygen carrier activity"/>
    <property type="evidence" value="ECO:0007669"/>
    <property type="project" value="InterPro"/>
</dbReference>
<keyword evidence="3" id="KW-0479">Metal-binding</keyword>
<protein>
    <recommendedName>
        <fullName evidence="7">Hemoglobin-like protein HbO</fullName>
    </recommendedName>
</protein>
<dbReference type="InterPro" id="IPR009050">
    <property type="entry name" value="Globin-like_sf"/>
</dbReference>
<dbReference type="Gene3D" id="1.10.490.10">
    <property type="entry name" value="Globins"/>
    <property type="match status" value="1"/>
</dbReference>
<evidence type="ECO:0000256" key="4">
    <source>
        <dbReference type="ARBA" id="ARBA00023004"/>
    </source>
</evidence>
<dbReference type="EMBL" id="CADCWC010000036">
    <property type="protein sequence ID" value="CAA9521122.1"/>
    <property type="molecule type" value="Genomic_DNA"/>
</dbReference>
<dbReference type="PANTHER" id="PTHR47366:SF1">
    <property type="entry name" value="TWO-ON-TWO HEMOGLOBIN-3"/>
    <property type="match status" value="1"/>
</dbReference>
<accession>A0A6J4TEG2</accession>
<organism evidence="6">
    <name type="scientific">uncultured Thermoleophilia bacterium</name>
    <dbReference type="NCBI Taxonomy" id="1497501"/>
    <lineage>
        <taxon>Bacteria</taxon>
        <taxon>Bacillati</taxon>
        <taxon>Actinomycetota</taxon>
        <taxon>Thermoleophilia</taxon>
        <taxon>environmental samples</taxon>
    </lineage>
</organism>
<evidence type="ECO:0000256" key="2">
    <source>
        <dbReference type="ARBA" id="ARBA00022617"/>
    </source>
</evidence>
<dbReference type="PANTHER" id="PTHR47366">
    <property type="entry name" value="TWO-ON-TWO HEMOGLOBIN-3"/>
    <property type="match status" value="1"/>
</dbReference>
<evidence type="ECO:0008006" key="7">
    <source>
        <dbReference type="Google" id="ProtNLM"/>
    </source>
</evidence>
<sequence length="146" mass="16307">MRRGGSSVPTAGGRGRGTLRSVDESLYTLAGGERQLHRLAEAFYERVLVDPLLRPLFRDPAEDHAERLTLWLSELLGGPALHTEARGGFAVMAAAHHRLGITEEQRQRWVDHMRAACAEVGLSDEFMRRFRPYLDGGSTFALRVSH</sequence>